<keyword evidence="2 5" id="KW-0812">Transmembrane</keyword>
<feature type="transmembrane region" description="Helical" evidence="5">
    <location>
        <begin position="20"/>
        <end position="39"/>
    </location>
</feature>
<reference evidence="7 8" key="1">
    <citation type="submission" date="2021-03" db="EMBL/GenBank/DDBJ databases">
        <authorList>
            <person name="Peeters C."/>
        </authorList>
    </citation>
    <scope>NUCLEOTIDE SEQUENCE [LARGE SCALE GENOMIC DNA]</scope>
    <source>
        <strain evidence="7 8">LMG 26411</strain>
    </source>
</reference>
<name>A0ABN7Q7G7_9BURK</name>
<evidence type="ECO:0000256" key="5">
    <source>
        <dbReference type="SAM" id="Phobius"/>
    </source>
</evidence>
<dbReference type="Pfam" id="PF00892">
    <property type="entry name" value="EamA"/>
    <property type="match status" value="2"/>
</dbReference>
<feature type="transmembrane region" description="Helical" evidence="5">
    <location>
        <begin position="222"/>
        <end position="241"/>
    </location>
</feature>
<dbReference type="InterPro" id="IPR037185">
    <property type="entry name" value="EmrE-like"/>
</dbReference>
<keyword evidence="3 5" id="KW-1133">Transmembrane helix</keyword>
<sequence length="280" mass="30210">MLSFVANDAIVKHLSQQIPTIQVIFVRGFIASTLLFFIVHATKLGSRLGDLRNGRVGLRSAFDGLATIAYLSALAWLPIGNATAINMAAPMLLVFLVVLLTKQSVDARKWMAIGAGFLGVILIVQPRLDGMNRYALLCLLGTFLHACRDFVTRGIDPAISSVIVTLSTSLFVTVLAGLCLSPYPWTPITWQEGGLLCAAGGFLCVGYLLVTISMRAGDVTVVAPFRYTGLIFAIALGWLVWDETPNAAAWTGIAVLFGAGAYVLRRERQRSHSQLDAQPD</sequence>
<evidence type="ECO:0000256" key="1">
    <source>
        <dbReference type="ARBA" id="ARBA00004141"/>
    </source>
</evidence>
<evidence type="ECO:0000256" key="3">
    <source>
        <dbReference type="ARBA" id="ARBA00022989"/>
    </source>
</evidence>
<dbReference type="SUPFAM" id="SSF103481">
    <property type="entry name" value="Multidrug resistance efflux transporter EmrE"/>
    <property type="match status" value="2"/>
</dbReference>
<keyword evidence="4 5" id="KW-0472">Membrane</keyword>
<evidence type="ECO:0000256" key="4">
    <source>
        <dbReference type="ARBA" id="ARBA00023136"/>
    </source>
</evidence>
<organism evidence="7 8">
    <name type="scientific">Cupriavidus numazuensis</name>
    <dbReference type="NCBI Taxonomy" id="221992"/>
    <lineage>
        <taxon>Bacteria</taxon>
        <taxon>Pseudomonadati</taxon>
        <taxon>Pseudomonadota</taxon>
        <taxon>Betaproteobacteria</taxon>
        <taxon>Burkholderiales</taxon>
        <taxon>Burkholderiaceae</taxon>
        <taxon>Cupriavidus</taxon>
    </lineage>
</organism>
<evidence type="ECO:0000259" key="6">
    <source>
        <dbReference type="Pfam" id="PF00892"/>
    </source>
</evidence>
<comment type="caution">
    <text evidence="7">The sequence shown here is derived from an EMBL/GenBank/DDBJ whole genome shotgun (WGS) entry which is preliminary data.</text>
</comment>
<dbReference type="InterPro" id="IPR000620">
    <property type="entry name" value="EamA_dom"/>
</dbReference>
<feature type="domain" description="EamA" evidence="6">
    <location>
        <begin position="135"/>
        <end position="259"/>
    </location>
</feature>
<feature type="transmembrane region" description="Helical" evidence="5">
    <location>
        <begin position="247"/>
        <end position="264"/>
    </location>
</feature>
<proteinExistence type="predicted"/>
<dbReference type="PANTHER" id="PTHR22911:SF6">
    <property type="entry name" value="SOLUTE CARRIER FAMILY 35 MEMBER G1"/>
    <property type="match status" value="1"/>
</dbReference>
<accession>A0ABN7Q7G7</accession>
<dbReference type="EMBL" id="CAJPVI010000028">
    <property type="protein sequence ID" value="CAG2153152.1"/>
    <property type="molecule type" value="Genomic_DNA"/>
</dbReference>
<feature type="transmembrane region" description="Helical" evidence="5">
    <location>
        <begin position="189"/>
        <end position="210"/>
    </location>
</feature>
<evidence type="ECO:0000313" key="8">
    <source>
        <dbReference type="Proteomes" id="UP000672657"/>
    </source>
</evidence>
<dbReference type="Proteomes" id="UP000672657">
    <property type="component" value="Unassembled WGS sequence"/>
</dbReference>
<dbReference type="Gene3D" id="1.10.3730.20">
    <property type="match status" value="1"/>
</dbReference>
<keyword evidence="8" id="KW-1185">Reference proteome</keyword>
<feature type="transmembrane region" description="Helical" evidence="5">
    <location>
        <begin position="60"/>
        <end position="77"/>
    </location>
</feature>
<comment type="subcellular location">
    <subcellularLocation>
        <location evidence="1">Membrane</location>
        <topology evidence="1">Multi-pass membrane protein</topology>
    </subcellularLocation>
</comment>
<feature type="domain" description="EamA" evidence="6">
    <location>
        <begin position="2"/>
        <end position="124"/>
    </location>
</feature>
<evidence type="ECO:0000256" key="2">
    <source>
        <dbReference type="ARBA" id="ARBA00022692"/>
    </source>
</evidence>
<dbReference type="PANTHER" id="PTHR22911">
    <property type="entry name" value="ACYL-MALONYL CONDENSING ENZYME-RELATED"/>
    <property type="match status" value="1"/>
</dbReference>
<feature type="transmembrane region" description="Helical" evidence="5">
    <location>
        <begin position="163"/>
        <end position="183"/>
    </location>
</feature>
<gene>
    <name evidence="7" type="primary">cntI_2</name>
    <name evidence="7" type="ORF">LMG26411_04341</name>
</gene>
<protein>
    <submittedName>
        <fullName evidence="7">Pseudopaline exporter CntI</fullName>
    </submittedName>
</protein>
<evidence type="ECO:0000313" key="7">
    <source>
        <dbReference type="EMBL" id="CAG2153152.1"/>
    </source>
</evidence>
<feature type="transmembrane region" description="Helical" evidence="5">
    <location>
        <begin position="83"/>
        <end position="101"/>
    </location>
</feature>